<dbReference type="Pfam" id="PF00589">
    <property type="entry name" value="Phage_integrase"/>
    <property type="match status" value="1"/>
</dbReference>
<dbReference type="PANTHER" id="PTHR30349:SF64">
    <property type="entry name" value="PROPHAGE INTEGRASE INTD-RELATED"/>
    <property type="match status" value="1"/>
</dbReference>
<dbReference type="CDD" id="cd01189">
    <property type="entry name" value="INT_ICEBs1_C_like"/>
    <property type="match status" value="1"/>
</dbReference>
<dbReference type="InterPro" id="IPR050090">
    <property type="entry name" value="Tyrosine_recombinase_XerCD"/>
</dbReference>
<dbReference type="InterPro" id="IPR044068">
    <property type="entry name" value="CB"/>
</dbReference>
<evidence type="ECO:0000256" key="1">
    <source>
        <dbReference type="ARBA" id="ARBA00008857"/>
    </source>
</evidence>
<evidence type="ECO:0000256" key="4">
    <source>
        <dbReference type="PROSITE-ProRule" id="PRU01248"/>
    </source>
</evidence>
<dbReference type="Gene3D" id="1.10.150.130">
    <property type="match status" value="1"/>
</dbReference>
<feature type="domain" description="Tyr recombinase" evidence="5">
    <location>
        <begin position="171"/>
        <end position="371"/>
    </location>
</feature>
<dbReference type="GO" id="GO:0006310">
    <property type="term" value="P:DNA recombination"/>
    <property type="evidence" value="ECO:0007669"/>
    <property type="project" value="UniProtKB-KW"/>
</dbReference>
<dbReference type="PROSITE" id="PS51900">
    <property type="entry name" value="CB"/>
    <property type="match status" value="1"/>
</dbReference>
<dbReference type="Gene3D" id="1.10.443.10">
    <property type="entry name" value="Intergrase catalytic core"/>
    <property type="match status" value="1"/>
</dbReference>
<feature type="domain" description="Core-binding (CB)" evidence="6">
    <location>
        <begin position="69"/>
        <end position="150"/>
    </location>
</feature>
<dbReference type="GO" id="GO:0015074">
    <property type="term" value="P:DNA integration"/>
    <property type="evidence" value="ECO:0007669"/>
    <property type="project" value="InterPro"/>
</dbReference>
<organism evidence="7 8">
    <name type="scientific">Murinocardiopsis flavida</name>
    <dbReference type="NCBI Taxonomy" id="645275"/>
    <lineage>
        <taxon>Bacteria</taxon>
        <taxon>Bacillati</taxon>
        <taxon>Actinomycetota</taxon>
        <taxon>Actinomycetes</taxon>
        <taxon>Streptosporangiales</taxon>
        <taxon>Nocardiopsidaceae</taxon>
        <taxon>Murinocardiopsis</taxon>
    </lineage>
</organism>
<keyword evidence="8" id="KW-1185">Reference proteome</keyword>
<evidence type="ECO:0000256" key="2">
    <source>
        <dbReference type="ARBA" id="ARBA00023125"/>
    </source>
</evidence>
<keyword evidence="3" id="KW-0233">DNA recombination</keyword>
<name>A0A2P8CR21_9ACTN</name>
<keyword evidence="2 4" id="KW-0238">DNA-binding</keyword>
<reference evidence="7 8" key="1">
    <citation type="submission" date="2018-03" db="EMBL/GenBank/DDBJ databases">
        <title>Genomic Encyclopedia of Archaeal and Bacterial Type Strains, Phase II (KMG-II): from individual species to whole genera.</title>
        <authorList>
            <person name="Goeker M."/>
        </authorList>
    </citation>
    <scope>NUCLEOTIDE SEQUENCE [LARGE SCALE GENOMIC DNA]</scope>
    <source>
        <strain evidence="7 8">DSM 45312</strain>
    </source>
</reference>
<sequence length="378" mass="42227">MRNGVRKVRRARESRKAGKDVIAYKVPYRDASGFQTSKTWDRWTDAKNFRDKVRSQKNEGILEDFRSTETVRQVAEQWFSTVEAVRRPSTVDVYRSLLHVHILPAFGDAQVRAVRKGDIQAVVDRWSKTRAVRSVHLTYSMVTSIFQAAVDQGLIPRTPCTRILLPEMPDSPVVPLTPTQVWDIAAVLHVQPLVRMMVLLGAMTGLRAGELRGLTWECVDLDGGVLRVTRQAQRRELCAPKTKSARRSVPLSPLVVDLLREYRGSGGGEVCVVPVRKAKPAKVHLLFPAPEGGVQTDQWFRRRFDSACTAAGVEESNPHALRHTFAAVMIDKNENPRKLQAWLGHSSITTTMNIYGKLYPSSDDSARSAIDTAFGAAC</sequence>
<dbReference type="PANTHER" id="PTHR30349">
    <property type="entry name" value="PHAGE INTEGRASE-RELATED"/>
    <property type="match status" value="1"/>
</dbReference>
<dbReference type="GO" id="GO:0003677">
    <property type="term" value="F:DNA binding"/>
    <property type="evidence" value="ECO:0007669"/>
    <property type="project" value="UniProtKB-UniRule"/>
</dbReference>
<evidence type="ECO:0000256" key="3">
    <source>
        <dbReference type="ARBA" id="ARBA00023172"/>
    </source>
</evidence>
<evidence type="ECO:0000259" key="6">
    <source>
        <dbReference type="PROSITE" id="PS51900"/>
    </source>
</evidence>
<evidence type="ECO:0000313" key="8">
    <source>
        <dbReference type="Proteomes" id="UP000240542"/>
    </source>
</evidence>
<dbReference type="InterPro" id="IPR053876">
    <property type="entry name" value="Phage_int_M"/>
</dbReference>
<dbReference type="AlphaFoldDB" id="A0A2P8CR21"/>
<dbReference type="PROSITE" id="PS51898">
    <property type="entry name" value="TYR_RECOMBINASE"/>
    <property type="match status" value="1"/>
</dbReference>
<dbReference type="Pfam" id="PF22022">
    <property type="entry name" value="Phage_int_M"/>
    <property type="match status" value="1"/>
</dbReference>
<dbReference type="InterPro" id="IPR002104">
    <property type="entry name" value="Integrase_catalytic"/>
</dbReference>
<dbReference type="Proteomes" id="UP000240542">
    <property type="component" value="Unassembled WGS sequence"/>
</dbReference>
<proteinExistence type="inferred from homology"/>
<accession>A0A2P8CR21</accession>
<dbReference type="InterPro" id="IPR011010">
    <property type="entry name" value="DNA_brk_join_enz"/>
</dbReference>
<evidence type="ECO:0000259" key="5">
    <source>
        <dbReference type="PROSITE" id="PS51898"/>
    </source>
</evidence>
<dbReference type="InterPro" id="IPR010998">
    <property type="entry name" value="Integrase_recombinase_N"/>
</dbReference>
<gene>
    <name evidence="7" type="ORF">CLV63_13255</name>
</gene>
<protein>
    <submittedName>
        <fullName evidence="7">Site-specific recombinase XerD</fullName>
    </submittedName>
</protein>
<dbReference type="EMBL" id="PYGA01000032">
    <property type="protein sequence ID" value="PSK87400.1"/>
    <property type="molecule type" value="Genomic_DNA"/>
</dbReference>
<dbReference type="SUPFAM" id="SSF56349">
    <property type="entry name" value="DNA breaking-rejoining enzymes"/>
    <property type="match status" value="1"/>
</dbReference>
<comment type="similarity">
    <text evidence="1">Belongs to the 'phage' integrase family.</text>
</comment>
<comment type="caution">
    <text evidence="7">The sequence shown here is derived from an EMBL/GenBank/DDBJ whole genome shotgun (WGS) entry which is preliminary data.</text>
</comment>
<dbReference type="InterPro" id="IPR013762">
    <property type="entry name" value="Integrase-like_cat_sf"/>
</dbReference>
<evidence type="ECO:0000313" key="7">
    <source>
        <dbReference type="EMBL" id="PSK87400.1"/>
    </source>
</evidence>